<dbReference type="CDD" id="cd03089">
    <property type="entry name" value="PMM_PGM"/>
    <property type="match status" value="1"/>
</dbReference>
<evidence type="ECO:0000256" key="4">
    <source>
        <dbReference type="ARBA" id="ARBA00022723"/>
    </source>
</evidence>
<evidence type="ECO:0000259" key="9">
    <source>
        <dbReference type="Pfam" id="PF02878"/>
    </source>
</evidence>
<evidence type="ECO:0000256" key="5">
    <source>
        <dbReference type="ARBA" id="ARBA00022842"/>
    </source>
</evidence>
<keyword evidence="4 7" id="KW-0479">Metal-binding</keyword>
<proteinExistence type="inferred from homology"/>
<sequence length="464" mass="51512">MKINSTLFREYDIRGRIDRDDELNPVAIDAISRGFAVFLRRRGIGQAVIGHDARPYSETVKDQVVEALLGSGIDIIEIGKVLVPMFYFSQYALRQKGGVMITASHNPWGWSGFKHAYDYSTTLVPADMKELQSIIEKEEFVQGVGRREIHQNIFDEYKKDVLARVHLERPMKVLVDTGNGTAGLFAPEILRQAGCQVVEQYTEVSDVRHHEANPSALGMLKAMGEGVKKNSADVGLGLDDDGDRIGAVDEKGQIIWPDRILALLARPILEKNKGAKIVFDVKCTQALIDDVVLHGGTPVIWKTGHSYIKAKSKEENAPLAGERSGHLFFRDGYYGYDDATFAALKLLEYMSRSPKSLSQLIGELPQYVTSPVWHAQCADTVKYALVDKLVEEFKREYGADKVVDVNGARVRIEGGWGLVRASSNVPALVLVFEAKTEEGLKKIENIFRAKLAAYPEVGSEWTSG</sequence>
<feature type="domain" description="Alpha-D-phosphohexomutase alpha/beta/alpha" evidence="11">
    <location>
        <begin position="257"/>
        <end position="366"/>
    </location>
</feature>
<evidence type="ECO:0000259" key="8">
    <source>
        <dbReference type="Pfam" id="PF00408"/>
    </source>
</evidence>
<dbReference type="PROSITE" id="PS00710">
    <property type="entry name" value="PGM_PMM"/>
    <property type="match status" value="1"/>
</dbReference>
<dbReference type="GO" id="GO:0016868">
    <property type="term" value="F:intramolecular phosphotransferase activity"/>
    <property type="evidence" value="ECO:0007669"/>
    <property type="project" value="InterPro"/>
</dbReference>
<dbReference type="Gene3D" id="3.30.310.50">
    <property type="entry name" value="Alpha-D-phosphohexomutase, C-terminal domain"/>
    <property type="match status" value="1"/>
</dbReference>
<evidence type="ECO:0000256" key="1">
    <source>
        <dbReference type="ARBA" id="ARBA00001946"/>
    </source>
</evidence>
<keyword evidence="5 7" id="KW-0460">Magnesium</keyword>
<dbReference type="PANTHER" id="PTHR43771">
    <property type="entry name" value="PHOSPHOMANNOMUTASE"/>
    <property type="match status" value="1"/>
</dbReference>
<dbReference type="PANTHER" id="PTHR43771:SF2">
    <property type="entry name" value="PHOSPHOMANNOMUTASE_PHOSPHOGLUCOMUTASE"/>
    <property type="match status" value="1"/>
</dbReference>
<evidence type="ECO:0000313" key="12">
    <source>
        <dbReference type="EMBL" id="MBI3630753.1"/>
    </source>
</evidence>
<dbReference type="EMBL" id="JACQCR010000004">
    <property type="protein sequence ID" value="MBI3630753.1"/>
    <property type="molecule type" value="Genomic_DNA"/>
</dbReference>
<dbReference type="GO" id="GO:0005975">
    <property type="term" value="P:carbohydrate metabolic process"/>
    <property type="evidence" value="ECO:0007669"/>
    <property type="project" value="InterPro"/>
</dbReference>
<dbReference type="InterPro" id="IPR005846">
    <property type="entry name" value="A-D-PHexomutase_a/b/a-III"/>
</dbReference>
<evidence type="ECO:0000256" key="6">
    <source>
        <dbReference type="ARBA" id="ARBA00023235"/>
    </source>
</evidence>
<evidence type="ECO:0000313" key="13">
    <source>
        <dbReference type="Proteomes" id="UP000753196"/>
    </source>
</evidence>
<protein>
    <submittedName>
        <fullName evidence="12">Phosphomannomutase/phosphoglucomutase</fullName>
    </submittedName>
</protein>
<feature type="domain" description="Alpha-D-phosphohexomutase alpha/beta/alpha" evidence="10">
    <location>
        <begin position="157"/>
        <end position="252"/>
    </location>
</feature>
<dbReference type="InterPro" id="IPR016066">
    <property type="entry name" value="A-D-PHexomutase_CS"/>
</dbReference>
<dbReference type="InterPro" id="IPR005845">
    <property type="entry name" value="A-D-PHexomutase_a/b/a-II"/>
</dbReference>
<comment type="cofactor">
    <cofactor evidence="1">
        <name>Mg(2+)</name>
        <dbReference type="ChEBI" id="CHEBI:18420"/>
    </cofactor>
</comment>
<dbReference type="SUPFAM" id="SSF55957">
    <property type="entry name" value="Phosphoglucomutase, C-terminal domain"/>
    <property type="match status" value="1"/>
</dbReference>
<comment type="caution">
    <text evidence="12">The sequence shown here is derived from an EMBL/GenBank/DDBJ whole genome shotgun (WGS) entry which is preliminary data.</text>
</comment>
<dbReference type="Pfam" id="PF00408">
    <property type="entry name" value="PGM_PMM_IV"/>
    <property type="match status" value="1"/>
</dbReference>
<evidence type="ECO:0000259" key="11">
    <source>
        <dbReference type="Pfam" id="PF02880"/>
    </source>
</evidence>
<dbReference type="InterPro" id="IPR005844">
    <property type="entry name" value="A-D-PHexomutase_a/b/a-I"/>
</dbReference>
<feature type="domain" description="Alpha-D-phosphohexomutase alpha/beta/alpha" evidence="9">
    <location>
        <begin position="7"/>
        <end position="140"/>
    </location>
</feature>
<dbReference type="AlphaFoldDB" id="A0A932QZJ7"/>
<feature type="domain" description="Alpha-D-phosphohexomutase C-terminal" evidence="8">
    <location>
        <begin position="390"/>
        <end position="448"/>
    </location>
</feature>
<reference evidence="12" key="1">
    <citation type="submission" date="2020-07" db="EMBL/GenBank/DDBJ databases">
        <title>Huge and variable diversity of episymbiotic CPR bacteria and DPANN archaea in groundwater ecosystems.</title>
        <authorList>
            <person name="He C.Y."/>
            <person name="Keren R."/>
            <person name="Whittaker M."/>
            <person name="Farag I.F."/>
            <person name="Doudna J."/>
            <person name="Cate J.H.D."/>
            <person name="Banfield J.F."/>
        </authorList>
    </citation>
    <scope>NUCLEOTIDE SEQUENCE</scope>
    <source>
        <strain evidence="12">NC_groundwater_973_Pr1_S-0.2um_54_13</strain>
    </source>
</reference>
<dbReference type="InterPro" id="IPR036900">
    <property type="entry name" value="A-D-PHexomutase_C_sf"/>
</dbReference>
<dbReference type="Pfam" id="PF02880">
    <property type="entry name" value="PGM_PMM_III"/>
    <property type="match status" value="1"/>
</dbReference>
<dbReference type="InterPro" id="IPR005841">
    <property type="entry name" value="Alpha-D-phosphohexomutase_SF"/>
</dbReference>
<dbReference type="Pfam" id="PF02879">
    <property type="entry name" value="PGM_PMM_II"/>
    <property type="match status" value="1"/>
</dbReference>
<gene>
    <name evidence="12" type="ORF">HY221_00210</name>
</gene>
<dbReference type="Gene3D" id="3.40.120.10">
    <property type="entry name" value="Alpha-D-Glucose-1,6-Bisphosphate, subunit A, domain 3"/>
    <property type="match status" value="3"/>
</dbReference>
<dbReference type="InterPro" id="IPR016055">
    <property type="entry name" value="A-D-PHexomutase_a/b/a-I/II/III"/>
</dbReference>
<dbReference type="PRINTS" id="PR00509">
    <property type="entry name" value="PGMPMM"/>
</dbReference>
<evidence type="ECO:0000256" key="3">
    <source>
        <dbReference type="ARBA" id="ARBA00022553"/>
    </source>
</evidence>
<keyword evidence="3" id="KW-0597">Phosphoprotein</keyword>
<accession>A0A932QZJ7</accession>
<dbReference type="InterPro" id="IPR005843">
    <property type="entry name" value="A-D-PHexomutase_C"/>
</dbReference>
<dbReference type="Proteomes" id="UP000753196">
    <property type="component" value="Unassembled WGS sequence"/>
</dbReference>
<dbReference type="GO" id="GO:0000287">
    <property type="term" value="F:magnesium ion binding"/>
    <property type="evidence" value="ECO:0007669"/>
    <property type="project" value="InterPro"/>
</dbReference>
<organism evidence="12 13">
    <name type="scientific">Candidatus Sungiibacteriota bacterium</name>
    <dbReference type="NCBI Taxonomy" id="2750080"/>
    <lineage>
        <taxon>Bacteria</taxon>
        <taxon>Candidatus Sungiibacteriota</taxon>
    </lineage>
</organism>
<comment type="similarity">
    <text evidence="2 7">Belongs to the phosphohexose mutase family.</text>
</comment>
<evidence type="ECO:0000256" key="7">
    <source>
        <dbReference type="RuleBase" id="RU004326"/>
    </source>
</evidence>
<evidence type="ECO:0000256" key="2">
    <source>
        <dbReference type="ARBA" id="ARBA00010231"/>
    </source>
</evidence>
<dbReference type="SUPFAM" id="SSF53738">
    <property type="entry name" value="Phosphoglucomutase, first 3 domains"/>
    <property type="match status" value="3"/>
</dbReference>
<name>A0A932QZJ7_9BACT</name>
<evidence type="ECO:0000259" key="10">
    <source>
        <dbReference type="Pfam" id="PF02879"/>
    </source>
</evidence>
<dbReference type="Pfam" id="PF02878">
    <property type="entry name" value="PGM_PMM_I"/>
    <property type="match status" value="1"/>
</dbReference>
<keyword evidence="6" id="KW-0413">Isomerase</keyword>